<keyword evidence="2" id="KW-0472">Membrane</keyword>
<evidence type="ECO:0000313" key="3">
    <source>
        <dbReference type="EMBL" id="CUG88037.1"/>
    </source>
</evidence>
<keyword evidence="2" id="KW-1133">Transmembrane helix</keyword>
<evidence type="ECO:0000256" key="1">
    <source>
        <dbReference type="SAM" id="MobiDB-lite"/>
    </source>
</evidence>
<protein>
    <submittedName>
        <fullName evidence="3">Transmembrane protein, putative</fullName>
    </submittedName>
</protein>
<evidence type="ECO:0000313" key="4">
    <source>
        <dbReference type="Proteomes" id="UP000051952"/>
    </source>
</evidence>
<feature type="region of interest" description="Disordered" evidence="1">
    <location>
        <begin position="158"/>
        <end position="205"/>
    </location>
</feature>
<reference evidence="4" key="1">
    <citation type="submission" date="2015-09" db="EMBL/GenBank/DDBJ databases">
        <authorList>
            <consortium name="Pathogen Informatics"/>
        </authorList>
    </citation>
    <scope>NUCLEOTIDE SEQUENCE [LARGE SCALE GENOMIC DNA]</scope>
    <source>
        <strain evidence="4">Lake Konstanz</strain>
    </source>
</reference>
<feature type="transmembrane region" description="Helical" evidence="2">
    <location>
        <begin position="893"/>
        <end position="919"/>
    </location>
</feature>
<feature type="compositionally biased region" description="Polar residues" evidence="1">
    <location>
        <begin position="37"/>
        <end position="48"/>
    </location>
</feature>
<dbReference type="VEuPathDB" id="TriTrypDB:BSAL_13375"/>
<keyword evidence="2 3" id="KW-0812">Transmembrane</keyword>
<feature type="region of interest" description="Disordered" evidence="1">
    <location>
        <begin position="1361"/>
        <end position="1424"/>
    </location>
</feature>
<proteinExistence type="predicted"/>
<feature type="compositionally biased region" description="Polar residues" evidence="1">
    <location>
        <begin position="607"/>
        <end position="616"/>
    </location>
</feature>
<gene>
    <name evidence="3" type="ORF">BSAL_13375</name>
</gene>
<dbReference type="PROSITE" id="PS00018">
    <property type="entry name" value="EF_HAND_1"/>
    <property type="match status" value="1"/>
</dbReference>
<dbReference type="InterPro" id="IPR018247">
    <property type="entry name" value="EF_Hand_1_Ca_BS"/>
</dbReference>
<dbReference type="EMBL" id="CYKH01001612">
    <property type="protein sequence ID" value="CUG88037.1"/>
    <property type="molecule type" value="Genomic_DNA"/>
</dbReference>
<dbReference type="Proteomes" id="UP000051952">
    <property type="component" value="Unassembled WGS sequence"/>
</dbReference>
<sequence>FGDELSSAPRESSHASTMSSVHFVSAAPQQPHGFIGGSQSDRSVSEASTDTDDCEDFIVKQDPENTRGQNSQAHTGDDVDAKPWKNQSHNMDDADQLPDAAHSSTYSQRIFSVRELLSLYKLLDGDHNGVVSTLDLFGFLSLHPQSIDLTVEKFYHTEHHHHSRNNHNNKKGGTDAAASSASSLHHHHRSKRQGASTSRGEGDSSIPVLVPHAGMSLLSSCPRGSIRDPILYQKFCQRRFRRGEVPLTSDLLGATWWVQQRLRADECAQRFVSFVLQMTSGLAVRSSSSQSPTMYNLTDFASPPAAARQRQYTTQQNVSSSSVDHRGHNYDDDDCVVVVPHVTFFSFQQLYYHCVGLLRSSSSSHGSRHKGNGHYMFAALDLPMLRKLLWFYEFLDIMSRSSGRQWDWILHHDPEEIKARKRDELFGRNDDTDDNNNKIPLVTRLSRVAESRSEVTVEDAQWVQRRFQYVQELIESGMLENATMPTAKLQQTEEDVFVAAAPPPTAPQPLYTSLPAVYWTFAAWDVPRGWFDVSVLQRLGERYMRHHTLRHARVMRQFLRQMWVSQHNAPPHGGSRTITSHHHAPMMLTAPAPGNGGSVKAPKQLGERSSSPSTLGTRIPPASSVAEKLALVQLSNRFLSFHHIQDRSASRSSSSKSSTMSSSASSQSGGGSALLASSSSAMFSDAGGSSGVFELPKSSVKSAGRMNDKAAHRRQGSSTTFLVDEVKQTAKTSDTSALGTCSSATNKNGLSSLVGRVARDGVNALWETMSNASTQASPHRPLLRRTSWQHQQQQLPPPRDSNADLTGDVGEGKTRRPASTTAASLFTDTNPTAGFVVNSSSGCDGAVETVVRQSLLHHDLTLHTILAPDMTLSAIPSMSGGDRVWLQRETRLLILRAALCALLSAILISLVDVMAQSWILQQNVSLFDTSAFADFSNFFSFTGLTSLGGESAEATTLINGTSVTIVVTTKEETPLRTIIKYYAAVVIGTLIFSLIEVVFLYLDTLQFCFKMAQTCGIPLEAAQREHHHNNSSDHHAASVKALKASFGRRQRNDGVNSNSSKDKKLGTRWDSLRSAVSGIIDSMAIGGGGGRRHGPGDHNSSSGFQVQQQLGDAMATTTVGTTLGGLDDDNRELRVIRQHLVRRRVRYIVAAITRCAMQIGFDPTTVLGLDVRDRNVSRLRLALSLLGERIKRVAPSVILRLLATRLLNRLLVPFVAVPVLVAWNIVLTQRSVFQARLVSLGTIGVERIARELLSSSFAITARVSQHNARLLLAGSSSARASTSSNQQHAAAAVQVPSTRPLFHVPYHCLQEMIMMVVFFSHCVQGPKEIHPFVHSLLVELLSSCELPDVCLWMIPKSKSASSSSRRRRESAKQQQQPSASLHKQRSRDTAATDDHEDEFSTPLQHSAKAKRPTSVSMMMGGGGGVDVASTIGGPTVSEALSPPRPGGGVVPDASWSKVLDLALVDVGGSAQCALSATLRTFTRELNRLRAASCENSSTADWLHLYVEACPWPMDLVQRIELRDHVRSWSILHPQRVDDARFNFLLESTFPSWASPPAMGPQAQHRRHGKHAAAFHHGKQEQQRGVATEVYTPSKTVIEILEDGGTTEDNATATNNGDVFFSDSDCTVELEHAAASDALRSATITSPFSLEHVKLFLTIGILLVVTTFAPRTLAGILGADPGPSSSRRLCRYLLHLRSAYIAALRNSREFGHQQQQGAGQTTFSKSYHDMHPVHCDLFLHNEQVNFLRGIDKLHASFWAGCPCLTVAEIHRIIDTTTPSR</sequence>
<organism evidence="3 4">
    <name type="scientific">Bodo saltans</name>
    <name type="common">Flagellated protozoan</name>
    <dbReference type="NCBI Taxonomy" id="75058"/>
    <lineage>
        <taxon>Eukaryota</taxon>
        <taxon>Discoba</taxon>
        <taxon>Euglenozoa</taxon>
        <taxon>Kinetoplastea</taxon>
        <taxon>Metakinetoplastina</taxon>
        <taxon>Eubodonida</taxon>
        <taxon>Bodonidae</taxon>
        <taxon>Bodo</taxon>
    </lineage>
</organism>
<feature type="region of interest" description="Disordered" evidence="1">
    <location>
        <begin position="1"/>
        <end position="99"/>
    </location>
</feature>
<feature type="compositionally biased region" description="Low complexity" evidence="1">
    <location>
        <begin position="650"/>
        <end position="675"/>
    </location>
</feature>
<accession>A0A0S4J9S7</accession>
<feature type="region of interest" description="Disordered" evidence="1">
    <location>
        <begin position="770"/>
        <end position="821"/>
    </location>
</feature>
<feature type="compositionally biased region" description="Basic residues" evidence="1">
    <location>
        <begin position="158"/>
        <end position="170"/>
    </location>
</feature>
<name>A0A0S4J9S7_BODSA</name>
<feature type="transmembrane region" description="Helical" evidence="2">
    <location>
        <begin position="981"/>
        <end position="1002"/>
    </location>
</feature>
<feature type="non-terminal residue" evidence="3">
    <location>
        <position position="1"/>
    </location>
</feature>
<evidence type="ECO:0000256" key="2">
    <source>
        <dbReference type="SAM" id="Phobius"/>
    </source>
</evidence>
<feature type="region of interest" description="Disordered" evidence="1">
    <location>
        <begin position="645"/>
        <end position="675"/>
    </location>
</feature>
<feature type="region of interest" description="Disordered" evidence="1">
    <location>
        <begin position="586"/>
        <end position="621"/>
    </location>
</feature>
<keyword evidence="4" id="KW-1185">Reference proteome</keyword>